<gene>
    <name evidence="1" type="ORF">IRJ16_08890</name>
</gene>
<dbReference type="EMBL" id="JADFFL010000003">
    <property type="protein sequence ID" value="MBE9662001.1"/>
    <property type="molecule type" value="Genomic_DNA"/>
</dbReference>
<dbReference type="Gene3D" id="2.180.10.10">
    <property type="entry name" value="RHS repeat-associated core"/>
    <property type="match status" value="1"/>
</dbReference>
<evidence type="ECO:0000313" key="2">
    <source>
        <dbReference type="Proteomes" id="UP000622475"/>
    </source>
</evidence>
<organism evidence="1 2">
    <name type="scientific">Mucilaginibacter myungsuensis</name>
    <dbReference type="NCBI Taxonomy" id="649104"/>
    <lineage>
        <taxon>Bacteria</taxon>
        <taxon>Pseudomonadati</taxon>
        <taxon>Bacteroidota</taxon>
        <taxon>Sphingobacteriia</taxon>
        <taxon>Sphingobacteriales</taxon>
        <taxon>Sphingobacteriaceae</taxon>
        <taxon>Mucilaginibacter</taxon>
    </lineage>
</organism>
<dbReference type="RefSeq" id="WP_194111199.1">
    <property type="nucleotide sequence ID" value="NZ_JADFFL010000003.1"/>
</dbReference>
<evidence type="ECO:0008006" key="3">
    <source>
        <dbReference type="Google" id="ProtNLM"/>
    </source>
</evidence>
<proteinExistence type="predicted"/>
<dbReference type="AlphaFoldDB" id="A0A929PWE8"/>
<accession>A0A929PWE8</accession>
<name>A0A929PWE8_9SPHI</name>
<sequence>MLLLILLQLSCKKDKTEPAQEYTDLPIIKVEVNDIDYDGKPRLGMRTNYGYNDARQLIRRVNGGYTTVMKYESGRLTTIDYAANGGRCDYVYDAAGKMTAADIYDQRGTLITAWQVTYDSKGKIATAETKTTTGQPELRVYTYNAEGILAQIVVSDPVTKTLRSTTTLSEPSEKCFVNPWIASDVLGISSYPFDSLVWQGADRLPTRVKVVMHNYATEHRILAYTIRGQQIANVNRAWSTSLMPLSNQVSELIFFY</sequence>
<evidence type="ECO:0000313" key="1">
    <source>
        <dbReference type="EMBL" id="MBE9662001.1"/>
    </source>
</evidence>
<dbReference type="Proteomes" id="UP000622475">
    <property type="component" value="Unassembled WGS sequence"/>
</dbReference>
<comment type="caution">
    <text evidence="1">The sequence shown here is derived from an EMBL/GenBank/DDBJ whole genome shotgun (WGS) entry which is preliminary data.</text>
</comment>
<keyword evidence="2" id="KW-1185">Reference proteome</keyword>
<protein>
    <recommendedName>
        <fullName evidence="3">YD repeat-containing protein</fullName>
    </recommendedName>
</protein>
<reference evidence="1" key="1">
    <citation type="submission" date="2020-10" db="EMBL/GenBank/DDBJ databases">
        <title>Mucilaginibacter mali sp. nov., isolated from rhizosphere soil of apple orchard.</title>
        <authorList>
            <person name="Lee J.-S."/>
            <person name="Kim H.S."/>
            <person name="Kim J.-S."/>
        </authorList>
    </citation>
    <scope>NUCLEOTIDE SEQUENCE</scope>
    <source>
        <strain evidence="1">KCTC 22746</strain>
    </source>
</reference>